<dbReference type="PANTHER" id="PTHR42198">
    <property type="entry name" value="INTEGRAL MEMBRANE PROTEIN"/>
    <property type="match status" value="1"/>
</dbReference>
<keyword evidence="4 7" id="KW-0472">Membrane</keyword>
<feature type="region of interest" description="Disordered" evidence="6">
    <location>
        <begin position="75"/>
        <end position="101"/>
    </location>
</feature>
<protein>
    <submittedName>
        <fullName evidence="8">DUF106 domain-containing protein</fullName>
    </submittedName>
</protein>
<feature type="transmembrane region" description="Helical" evidence="7">
    <location>
        <begin position="226"/>
        <end position="243"/>
    </location>
</feature>
<dbReference type="Pfam" id="PF01956">
    <property type="entry name" value="EMC3_TMCO1"/>
    <property type="match status" value="1"/>
</dbReference>
<dbReference type="EMBL" id="CP040330">
    <property type="protein sequence ID" value="QCS40939.1"/>
    <property type="molecule type" value="Genomic_DNA"/>
</dbReference>
<dbReference type="SMART" id="SM01415">
    <property type="entry name" value="DUF106"/>
    <property type="match status" value="1"/>
</dbReference>
<dbReference type="OrthoDB" id="84619at2157"/>
<evidence type="ECO:0000313" key="9">
    <source>
        <dbReference type="Proteomes" id="UP000302218"/>
    </source>
</evidence>
<evidence type="ECO:0000256" key="2">
    <source>
        <dbReference type="ARBA" id="ARBA00022692"/>
    </source>
</evidence>
<accession>A0A4V1FXD8</accession>
<dbReference type="RefSeq" id="WP_138243463.1">
    <property type="nucleotide sequence ID" value="NZ_CP040330.1"/>
</dbReference>
<dbReference type="Proteomes" id="UP000302218">
    <property type="component" value="Chromosome"/>
</dbReference>
<dbReference type="InterPro" id="IPR038978">
    <property type="entry name" value="MJ0935"/>
</dbReference>
<evidence type="ECO:0000256" key="1">
    <source>
        <dbReference type="ARBA" id="ARBA00004141"/>
    </source>
</evidence>
<evidence type="ECO:0000313" key="8">
    <source>
        <dbReference type="EMBL" id="QCS40939.1"/>
    </source>
</evidence>
<evidence type="ECO:0000256" key="7">
    <source>
        <dbReference type="SAM" id="Phobius"/>
    </source>
</evidence>
<keyword evidence="5" id="KW-0175">Coiled coil</keyword>
<sequence>MPIDQLVALLENESVREALVIVYERSDGGTEELEWSDVRDSLSSDQWGTLIEREVLVSAGTGFAIAEPDQVERLLAGDDSSERTGTGDEPSEHTGLDDIESPSWTSADKAAGVFALFLFAGYWNAQIRNIVASVESVVLGPVAEFVPFHLIIVFLAVVTGLYSTILQSRLMDREKLEEYKQRMEDLRERKEAATERGDDAALERIQEEQIAAAGDQFGMFKLQFRPMVWIMLLTIPVFLWLRWKVRGGHLGAGETGLVVPLAGSVTWQQSLVGPMQTWIVWYFVCSMAARQLIQKTLDLRTGSSS</sequence>
<feature type="compositionally biased region" description="Basic and acidic residues" evidence="6">
    <location>
        <begin position="75"/>
        <end position="96"/>
    </location>
</feature>
<dbReference type="KEGG" id="nvr:FEJ81_00735"/>
<name>A0A4V1FXD8_9EURY</name>
<keyword evidence="2 7" id="KW-0812">Transmembrane</keyword>
<evidence type="ECO:0000256" key="4">
    <source>
        <dbReference type="ARBA" id="ARBA00023136"/>
    </source>
</evidence>
<evidence type="ECO:0000256" key="6">
    <source>
        <dbReference type="SAM" id="MobiDB-lite"/>
    </source>
</evidence>
<dbReference type="AlphaFoldDB" id="A0A4V1FXD8"/>
<comment type="subcellular location">
    <subcellularLocation>
        <location evidence="1">Membrane</location>
        <topology evidence="1">Multi-pass membrane protein</topology>
    </subcellularLocation>
</comment>
<reference evidence="9" key="1">
    <citation type="submission" date="2019-05" db="EMBL/GenBank/DDBJ databases">
        <title>Genome sequence and methylation pattern of the halophilic Archaeon Natrinema versiforme BOL5-4.</title>
        <authorList>
            <person name="DasSarma P."/>
            <person name="Anton B.P."/>
            <person name="DasSarma S.L."/>
            <person name="Martinez F.L."/>
            <person name="Guzman D."/>
            <person name="Roberts R.J."/>
            <person name="DasSarma S."/>
        </authorList>
    </citation>
    <scope>NUCLEOTIDE SEQUENCE [LARGE SCALE GENOMIC DNA]</scope>
    <source>
        <strain evidence="9">BOL5-4</strain>
    </source>
</reference>
<dbReference type="InterPro" id="IPR002809">
    <property type="entry name" value="EMC3/TMCO1"/>
</dbReference>
<feature type="coiled-coil region" evidence="5">
    <location>
        <begin position="169"/>
        <end position="203"/>
    </location>
</feature>
<gene>
    <name evidence="8" type="ORF">FEJ81_00735</name>
</gene>
<proteinExistence type="predicted"/>
<organism evidence="8 9">
    <name type="scientific">Natrinema versiforme</name>
    <dbReference type="NCBI Taxonomy" id="88724"/>
    <lineage>
        <taxon>Archaea</taxon>
        <taxon>Methanobacteriati</taxon>
        <taxon>Methanobacteriota</taxon>
        <taxon>Stenosarchaea group</taxon>
        <taxon>Halobacteria</taxon>
        <taxon>Halobacteriales</taxon>
        <taxon>Natrialbaceae</taxon>
        <taxon>Natrinema</taxon>
    </lineage>
</organism>
<dbReference type="PANTHER" id="PTHR42198:SF1">
    <property type="entry name" value="INTEGRAL MEMBRANE PROTEIN"/>
    <property type="match status" value="1"/>
</dbReference>
<dbReference type="GO" id="GO:0016020">
    <property type="term" value="C:membrane"/>
    <property type="evidence" value="ECO:0007669"/>
    <property type="project" value="UniProtKB-SubCell"/>
</dbReference>
<evidence type="ECO:0000256" key="5">
    <source>
        <dbReference type="SAM" id="Coils"/>
    </source>
</evidence>
<dbReference type="GeneID" id="40263752"/>
<evidence type="ECO:0000256" key="3">
    <source>
        <dbReference type="ARBA" id="ARBA00022989"/>
    </source>
</evidence>
<keyword evidence="3 7" id="KW-1133">Transmembrane helix</keyword>
<feature type="transmembrane region" description="Helical" evidence="7">
    <location>
        <begin position="145"/>
        <end position="165"/>
    </location>
</feature>